<dbReference type="Proteomes" id="UP001352852">
    <property type="component" value="Unassembled WGS sequence"/>
</dbReference>
<proteinExistence type="predicted"/>
<evidence type="ECO:0000256" key="2">
    <source>
        <dbReference type="ARBA" id="ARBA00019230"/>
    </source>
</evidence>
<comment type="caution">
    <text evidence="5">The sequence shown here is derived from an EMBL/GenBank/DDBJ whole genome shotgun (WGS) entry which is preliminary data.</text>
</comment>
<evidence type="ECO:0000313" key="6">
    <source>
        <dbReference type="Proteomes" id="UP001352852"/>
    </source>
</evidence>
<gene>
    <name evidence="5" type="ORF">CHARACLAT_032866</name>
</gene>
<feature type="non-terminal residue" evidence="5">
    <location>
        <position position="1"/>
    </location>
</feature>
<reference evidence="5 6" key="1">
    <citation type="submission" date="2021-06" db="EMBL/GenBank/DDBJ databases">
        <authorList>
            <person name="Palmer J.M."/>
        </authorList>
    </citation>
    <scope>NUCLEOTIDE SEQUENCE [LARGE SCALE GENOMIC DNA]</scope>
    <source>
        <strain evidence="5 6">CL_MEX2019</strain>
        <tissue evidence="5">Muscle</tissue>
    </source>
</reference>
<evidence type="ECO:0000256" key="3">
    <source>
        <dbReference type="ARBA" id="ARBA00031743"/>
    </source>
</evidence>
<dbReference type="PANTHER" id="PTHR13601:SF2">
    <property type="entry name" value="GAMETOGENETIN-BINDING PROTEIN 2"/>
    <property type="match status" value="1"/>
</dbReference>
<dbReference type="InterPro" id="IPR026073">
    <property type="entry name" value="GGNBP2"/>
</dbReference>
<evidence type="ECO:0000256" key="1">
    <source>
        <dbReference type="ARBA" id="ARBA00003056"/>
    </source>
</evidence>
<name>A0ABU7F7Z4_9TELE</name>
<dbReference type="EMBL" id="JAHUTJ010080012">
    <property type="protein sequence ID" value="MED6295538.1"/>
    <property type="molecule type" value="Genomic_DNA"/>
</dbReference>
<evidence type="ECO:0000256" key="4">
    <source>
        <dbReference type="SAM" id="MobiDB-lite"/>
    </source>
</evidence>
<feature type="compositionally biased region" description="Basic residues" evidence="4">
    <location>
        <begin position="34"/>
        <end position="43"/>
    </location>
</feature>
<dbReference type="PANTHER" id="PTHR13601">
    <property type="entry name" value="GAMETOGENETIN-BINDING PROTEIN 2"/>
    <property type="match status" value="1"/>
</dbReference>
<comment type="function">
    <text evidence="1">May be involved in spermatogenesis.</text>
</comment>
<organism evidence="5 6">
    <name type="scientific">Characodon lateralis</name>
    <dbReference type="NCBI Taxonomy" id="208331"/>
    <lineage>
        <taxon>Eukaryota</taxon>
        <taxon>Metazoa</taxon>
        <taxon>Chordata</taxon>
        <taxon>Craniata</taxon>
        <taxon>Vertebrata</taxon>
        <taxon>Euteleostomi</taxon>
        <taxon>Actinopterygii</taxon>
        <taxon>Neopterygii</taxon>
        <taxon>Teleostei</taxon>
        <taxon>Neoteleostei</taxon>
        <taxon>Acanthomorphata</taxon>
        <taxon>Ovalentaria</taxon>
        <taxon>Atherinomorphae</taxon>
        <taxon>Cyprinodontiformes</taxon>
        <taxon>Goodeidae</taxon>
        <taxon>Characodon</taxon>
    </lineage>
</organism>
<keyword evidence="6" id="KW-1185">Reference proteome</keyword>
<protein>
    <recommendedName>
        <fullName evidence="2">Gametogenetin-binding protein 2</fullName>
    </recommendedName>
    <alternativeName>
        <fullName evidence="3">Protein ZNF403</fullName>
    </alternativeName>
</protein>
<evidence type="ECO:0000313" key="5">
    <source>
        <dbReference type="EMBL" id="MED6295538.1"/>
    </source>
</evidence>
<accession>A0ABU7F7Z4</accession>
<sequence length="187" mass="21049">DFPHVHDCAEDKEEDGTDSCVDCWSHSEENNQCKSKKKKKKGKSFCGDQGPKTEGCLSEGNTTGYNLTSANTCRTKELFSSLCGDKFANIALRLPWTVHQNNLSLHMGPTKANLSLVELLDDSEATSDEESGLTQDEIQAFLEQNQSFYSNRHKYRQVLKEKFTNYCRGTDQTKQVCGKWFATTSVK</sequence>
<feature type="region of interest" description="Disordered" evidence="4">
    <location>
        <begin position="28"/>
        <end position="49"/>
    </location>
</feature>